<feature type="region of interest" description="Disordered" evidence="1">
    <location>
        <begin position="325"/>
        <end position="345"/>
    </location>
</feature>
<evidence type="ECO:0000313" key="2">
    <source>
        <dbReference type="EMBL" id="EQL00573.1"/>
    </source>
</evidence>
<dbReference type="OrthoDB" id="20105at2759"/>
<dbReference type="Pfam" id="PF09962">
    <property type="entry name" value="DUF2196"/>
    <property type="match status" value="1"/>
</dbReference>
<dbReference type="Proteomes" id="UP000019374">
    <property type="component" value="Unassembled WGS sequence"/>
</dbReference>
<feature type="compositionally biased region" description="Basic and acidic residues" evidence="1">
    <location>
        <begin position="467"/>
        <end position="487"/>
    </location>
</feature>
<accession>T5AFE9</accession>
<evidence type="ECO:0000256" key="1">
    <source>
        <dbReference type="SAM" id="MobiDB-lite"/>
    </source>
</evidence>
<feature type="compositionally biased region" description="Basic residues" evidence="1">
    <location>
        <begin position="438"/>
        <end position="450"/>
    </location>
</feature>
<dbReference type="HOGENOM" id="CLU_024995_0_0_1"/>
<evidence type="ECO:0000313" key="3">
    <source>
        <dbReference type="Proteomes" id="UP000019374"/>
    </source>
</evidence>
<feature type="region of interest" description="Disordered" evidence="1">
    <location>
        <begin position="512"/>
        <end position="532"/>
    </location>
</feature>
<dbReference type="InterPro" id="IPR019240">
    <property type="entry name" value="DUF2196"/>
</dbReference>
<sequence>MAPEYSVEKLLALDKTGLVEFIKANLDAQEAIDITNIKDWDEVSESKQTELLQWLIEAYPIAKGPQLSGFFQDLLAKLEGIHSRRKALRESPSTSPEPRLVSLSPQPGAVKEHQIRCYQTLVNDGGRPPCSLETLHKIYQSPTDFIELLRPWLENPASQDPDDLGVFSRPLARWKEFRGWQCDNRGRIAITADESLAAFREEKQRYFESAGLASITTAPDFEDTIRKMWQQEQNTGRLEWVREVKDGSFTEYVKAARRRLTEHGFHEAFQLLKDPRRQDARVTWIEYLEFECWWLDANTKTVQRHKPSHDAAWEELVRSGVLRAGETEEELSTPSTSVPDQQSTLRDEAIRRFMRQTKAYRDAKTVESRQSLRVQWALSQMPEKPATHKPAARKPAARTGKRRLEEDEETLDEALEQRPAAKKQRTEPGRKQDIGASRRNKTTATRRRNTSRTSGLLSLAGQSWELEDGKRRSTRTKDAKERGKGVDKPLGTLREIDQYEYEDEVPNHATANDATSRAAGSPAPPKQAAGKVPTARQVVSGAAVFIVLKEDQPSGEETAGVVLNVLTRGNHARGIKVRLRGGMGGRVQRMNAEAGTEAAATAASGSVGNGNTNAGSSRPLCRDIRLEGLDGYPAEPPERTLADFMPVLGEGLQSSRHDSPRLGNQQDMATCPVCEVFQGDEAAVTHHIERNHFS</sequence>
<protein>
    <submittedName>
        <fullName evidence="2">Uncharacterized protein</fullName>
    </submittedName>
</protein>
<feature type="compositionally biased region" description="Basic residues" evidence="1">
    <location>
        <begin position="390"/>
        <end position="401"/>
    </location>
</feature>
<feature type="compositionally biased region" description="Basic and acidic residues" evidence="1">
    <location>
        <begin position="424"/>
        <end position="433"/>
    </location>
</feature>
<dbReference type="EMBL" id="KE652763">
    <property type="protein sequence ID" value="EQL00573.1"/>
    <property type="molecule type" value="Genomic_DNA"/>
</dbReference>
<organism evidence="2 3">
    <name type="scientific">Ophiocordyceps sinensis (strain Co18 / CGMCC 3.14243)</name>
    <name type="common">Yarsagumba caterpillar fungus</name>
    <name type="synonym">Hirsutella sinensis</name>
    <dbReference type="NCBI Taxonomy" id="911162"/>
    <lineage>
        <taxon>Eukaryota</taxon>
        <taxon>Fungi</taxon>
        <taxon>Dikarya</taxon>
        <taxon>Ascomycota</taxon>
        <taxon>Pezizomycotina</taxon>
        <taxon>Sordariomycetes</taxon>
        <taxon>Hypocreomycetidae</taxon>
        <taxon>Hypocreales</taxon>
        <taxon>Ophiocordycipitaceae</taxon>
        <taxon>Ophiocordyceps</taxon>
    </lineage>
</organism>
<dbReference type="eggNOG" id="ENOG502T4PS">
    <property type="taxonomic scope" value="Eukaryota"/>
</dbReference>
<reference evidence="2 3" key="1">
    <citation type="journal article" date="2013" name="Chin. Sci. Bull.">
        <title>Genome survey uncovers the secrets of sex and lifestyle in caterpillar fungus.</title>
        <authorList>
            <person name="Hu X."/>
            <person name="Zhang Y."/>
            <person name="Xiao G."/>
            <person name="Zheng P."/>
            <person name="Xia Y."/>
            <person name="Zhang X."/>
            <person name="St Leger R.J."/>
            <person name="Liu X."/>
            <person name="Wang C."/>
        </authorList>
    </citation>
    <scope>NUCLEOTIDE SEQUENCE [LARGE SCALE GENOMIC DNA]</scope>
    <source>
        <strain evidence="3">Co18 / CGMCC 3.14243</strain>
        <tissue evidence="2">Fruit-body</tissue>
    </source>
</reference>
<dbReference type="PANTHER" id="PTHR40069:SF1">
    <property type="entry name" value="YWBE PROTEIN"/>
    <property type="match status" value="1"/>
</dbReference>
<feature type="region of interest" description="Disordered" evidence="1">
    <location>
        <begin position="86"/>
        <end position="105"/>
    </location>
</feature>
<feature type="region of interest" description="Disordered" evidence="1">
    <location>
        <begin position="379"/>
        <end position="496"/>
    </location>
</feature>
<dbReference type="AlphaFoldDB" id="T5AFE9"/>
<dbReference type="PANTHER" id="PTHR40069">
    <property type="entry name" value="YWBE PROTEIN"/>
    <property type="match status" value="1"/>
</dbReference>
<gene>
    <name evidence="2" type="ORF">OCS_03715</name>
</gene>
<name>T5AFE9_OPHSC</name>
<proteinExistence type="predicted"/>